<feature type="domain" description="GST N-terminal" evidence="2">
    <location>
        <begin position="1"/>
        <end position="83"/>
    </location>
</feature>
<proteinExistence type="inferred from homology"/>
<dbReference type="OrthoDB" id="2309723at2759"/>
<evidence type="ECO:0000256" key="1">
    <source>
        <dbReference type="ARBA" id="ARBA00007409"/>
    </source>
</evidence>
<comment type="caution">
    <text evidence="4">The sequence shown here is derived from an EMBL/GenBank/DDBJ whole genome shotgun (WGS) entry which is preliminary data.</text>
</comment>
<dbReference type="SUPFAM" id="SSF47616">
    <property type="entry name" value="GST C-terminal domain-like"/>
    <property type="match status" value="1"/>
</dbReference>
<dbReference type="InterPro" id="IPR036249">
    <property type="entry name" value="Thioredoxin-like_sf"/>
</dbReference>
<dbReference type="SFLD" id="SFLDG00358">
    <property type="entry name" value="Main_(cytGST)"/>
    <property type="match status" value="1"/>
</dbReference>
<dbReference type="Proteomes" id="UP000756921">
    <property type="component" value="Unassembled WGS sequence"/>
</dbReference>
<dbReference type="PANTHER" id="PTHR44051:SF9">
    <property type="entry name" value="GLUTATHIONE S-TRANSFERASE 1"/>
    <property type="match status" value="1"/>
</dbReference>
<dbReference type="CDD" id="cd03046">
    <property type="entry name" value="GST_N_GTT1_like"/>
    <property type="match status" value="1"/>
</dbReference>
<keyword evidence="5" id="KW-1185">Reference proteome</keyword>
<evidence type="ECO:0000313" key="4">
    <source>
        <dbReference type="EMBL" id="KAF9731451.1"/>
    </source>
</evidence>
<gene>
    <name evidence="4" type="ORF">PMIN01_10468</name>
</gene>
<dbReference type="SUPFAM" id="SSF52833">
    <property type="entry name" value="Thioredoxin-like"/>
    <property type="match status" value="1"/>
</dbReference>
<organism evidence="4 5">
    <name type="scientific">Paraphaeosphaeria minitans</name>
    <dbReference type="NCBI Taxonomy" id="565426"/>
    <lineage>
        <taxon>Eukaryota</taxon>
        <taxon>Fungi</taxon>
        <taxon>Dikarya</taxon>
        <taxon>Ascomycota</taxon>
        <taxon>Pezizomycotina</taxon>
        <taxon>Dothideomycetes</taxon>
        <taxon>Pleosporomycetidae</taxon>
        <taxon>Pleosporales</taxon>
        <taxon>Massarineae</taxon>
        <taxon>Didymosphaeriaceae</taxon>
        <taxon>Paraphaeosphaeria</taxon>
    </lineage>
</organism>
<comment type="similarity">
    <text evidence="1">Belongs to the GST superfamily.</text>
</comment>
<dbReference type="PROSITE" id="PS50405">
    <property type="entry name" value="GST_CTER"/>
    <property type="match status" value="1"/>
</dbReference>
<dbReference type="EMBL" id="WJXW01000012">
    <property type="protein sequence ID" value="KAF9731451.1"/>
    <property type="molecule type" value="Genomic_DNA"/>
</dbReference>
<dbReference type="Pfam" id="PF00043">
    <property type="entry name" value="GST_C"/>
    <property type="match status" value="1"/>
</dbReference>
<reference evidence="4" key="1">
    <citation type="journal article" date="2020" name="Mol. Plant Microbe Interact.">
        <title>Genome Sequence of the Biocontrol Agent Coniothyrium minitans strain Conio (IMI 134523).</title>
        <authorList>
            <person name="Patel D."/>
            <person name="Shittu T.A."/>
            <person name="Baroncelli R."/>
            <person name="Muthumeenakshi S."/>
            <person name="Osborne T.H."/>
            <person name="Janganan T.K."/>
            <person name="Sreenivasaprasad S."/>
        </authorList>
    </citation>
    <scope>NUCLEOTIDE SEQUENCE</scope>
    <source>
        <strain evidence="4">Conio</strain>
    </source>
</reference>
<dbReference type="AlphaFoldDB" id="A0A9P6G958"/>
<evidence type="ECO:0000259" key="2">
    <source>
        <dbReference type="PROSITE" id="PS50404"/>
    </source>
</evidence>
<evidence type="ECO:0000259" key="3">
    <source>
        <dbReference type="PROSITE" id="PS50405"/>
    </source>
</evidence>
<dbReference type="InterPro" id="IPR004045">
    <property type="entry name" value="Glutathione_S-Trfase_N"/>
</dbReference>
<accession>A0A9P6G958</accession>
<dbReference type="InterPro" id="IPR004046">
    <property type="entry name" value="GST_C"/>
</dbReference>
<sequence length="238" mass="26696">MVLQVHHMEMSQSERILFLCEELGIPYNLIRHKRAPLLAPDSLRLPGNPTGKAPFLEDPDEGVALAESGAICEYILAKSSDRTLSKRYGDKGYADYIYWFHYANASLLPAMVGSMFLMHSQLPADDATRQWAQARLDGALKYVDSRLESVKWLAGEDFTAADVMTVYTVTTQRYFGPNVSLAAYPNILRWLKDVSERPGYRRAMEKGDPEMELLITADAPTTTLLQEGGITSGTWKKK</sequence>
<dbReference type="InterPro" id="IPR036282">
    <property type="entry name" value="Glutathione-S-Trfase_C_sf"/>
</dbReference>
<dbReference type="Gene3D" id="1.20.1050.10">
    <property type="match status" value="1"/>
</dbReference>
<protein>
    <submittedName>
        <fullName evidence="4">Glutathione S-transferase 3</fullName>
    </submittedName>
</protein>
<dbReference type="SFLD" id="SFLDG01150">
    <property type="entry name" value="Main.1:_Beta-like"/>
    <property type="match status" value="1"/>
</dbReference>
<dbReference type="InterPro" id="IPR040079">
    <property type="entry name" value="Glutathione_S-Trfase"/>
</dbReference>
<name>A0A9P6G958_9PLEO</name>
<dbReference type="SFLD" id="SFLDS00019">
    <property type="entry name" value="Glutathione_Transferase_(cytos"/>
    <property type="match status" value="1"/>
</dbReference>
<dbReference type="Pfam" id="PF13417">
    <property type="entry name" value="GST_N_3"/>
    <property type="match status" value="1"/>
</dbReference>
<dbReference type="PANTHER" id="PTHR44051">
    <property type="entry name" value="GLUTATHIONE S-TRANSFERASE-RELATED"/>
    <property type="match status" value="1"/>
</dbReference>
<dbReference type="PROSITE" id="PS50404">
    <property type="entry name" value="GST_NTER"/>
    <property type="match status" value="1"/>
</dbReference>
<feature type="domain" description="GST C-terminal" evidence="3">
    <location>
        <begin position="89"/>
        <end position="213"/>
    </location>
</feature>
<dbReference type="InterPro" id="IPR010987">
    <property type="entry name" value="Glutathione-S-Trfase_C-like"/>
</dbReference>
<dbReference type="Gene3D" id="3.40.30.10">
    <property type="entry name" value="Glutaredoxin"/>
    <property type="match status" value="1"/>
</dbReference>
<evidence type="ECO:0000313" key="5">
    <source>
        <dbReference type="Proteomes" id="UP000756921"/>
    </source>
</evidence>